<name>A0A564ZU40_PLAVI</name>
<feature type="transmembrane region" description="Helical" evidence="2">
    <location>
        <begin position="455"/>
        <end position="477"/>
    </location>
</feature>
<evidence type="ECO:0000313" key="3">
    <source>
        <dbReference type="EMBL" id="VUZ94703.1"/>
    </source>
</evidence>
<sequence>MEAKRQSSVELICTERPGREPLDAAEQRDSHKDRKELLLRELHSMKMNLFDNSPFSNYIHFYEIYNNLKCIVKYEKEEPKGTWFLHPIGKKKTYILYLVYILFLLLSIFLLFRLQTVLRFPWGSSRHYHPWEIHFHVFSTFSVLAYCLLNLYIIFFAYKTFLHHVDVMCLIILQMLYNVYIREKNKEIYRNTETLIEGCKKMFSQLDRKFDNMVLLHADEVFNKFTNIFKYISRESYTTGGKIATPKKCGELFVEIGPRREGARGAPKKPTSDNLLCSNRLCNNRLCSNRLCSNRLCSNRLCSNRLCGNPHTDKDAATAPAKRAVSVIINNDDLYEELNSPPGGDIPNYHYTHMSRRNIFNIFGNSIYSNIYNISNYMKCNHNYIHSLMIQKCSDKINYIKYFFFFIPYVINLCVNLLINFYILFSVYYYNNAIPLVPPYELAKMHIFNLRNYKGIYYILFIFLFNFFFFLYALFLCKLNIIHVFLNQIYKNCKYESIYYCEHVMNEIYENCIFPHIVQMVLNRKGANRAGLEGAKAVALLEKAPDQARWKGVSPDASQDYHVVVNNPDGTTNDAGNTLHGKNPNVHRNKSHDINLRTCQEADSFFGNKDSHQGYDVSECIKYFSMS</sequence>
<feature type="region of interest" description="Disordered" evidence="1">
    <location>
        <begin position="570"/>
        <end position="590"/>
    </location>
</feature>
<dbReference type="VEuPathDB" id="PlasmoDB:PVW1_070014100"/>
<evidence type="ECO:0000256" key="1">
    <source>
        <dbReference type="SAM" id="MobiDB-lite"/>
    </source>
</evidence>
<keyword evidence="2" id="KW-0812">Transmembrane</keyword>
<dbReference type="VEuPathDB" id="PlasmoDB:PVX_098895"/>
<evidence type="ECO:0000256" key="2">
    <source>
        <dbReference type="SAM" id="Phobius"/>
    </source>
</evidence>
<feature type="transmembrane region" description="Helical" evidence="2">
    <location>
        <begin position="133"/>
        <end position="155"/>
    </location>
</feature>
<gene>
    <name evidence="3" type="ORF">PVP01_0707600</name>
</gene>
<dbReference type="AlphaFoldDB" id="A0A564ZU40"/>
<feature type="transmembrane region" description="Helical" evidence="2">
    <location>
        <begin position="402"/>
        <end position="430"/>
    </location>
</feature>
<dbReference type="EMBL" id="LT635618">
    <property type="protein sequence ID" value="VUZ94703.1"/>
    <property type="molecule type" value="Genomic_DNA"/>
</dbReference>
<keyword evidence="2" id="KW-1133">Transmembrane helix</keyword>
<reference evidence="4" key="1">
    <citation type="submission" date="2016-07" db="EMBL/GenBank/DDBJ databases">
        <authorList>
            <consortium name="Pathogen Informatics"/>
        </authorList>
    </citation>
    <scope>NUCLEOTIDE SEQUENCE [LARGE SCALE GENOMIC DNA]</scope>
</reference>
<feature type="compositionally biased region" description="Basic and acidic residues" evidence="1">
    <location>
        <begin position="16"/>
        <end position="31"/>
    </location>
</feature>
<feature type="transmembrane region" description="Helical" evidence="2">
    <location>
        <begin position="94"/>
        <end position="112"/>
    </location>
</feature>
<dbReference type="Proteomes" id="UP000220605">
    <property type="component" value="Chromosome 7"/>
</dbReference>
<keyword evidence="2" id="KW-0472">Membrane</keyword>
<protein>
    <submittedName>
        <fullName evidence="3">Uncharacterized protein</fullName>
    </submittedName>
</protein>
<accession>A0A564ZU40</accession>
<dbReference type="VEuPathDB" id="PlasmoDB:PVPAM_070014500"/>
<feature type="region of interest" description="Disordered" evidence="1">
    <location>
        <begin position="1"/>
        <end position="31"/>
    </location>
</feature>
<organism evidence="3 4">
    <name type="scientific">Plasmodium vivax</name>
    <name type="common">malaria parasite P. vivax</name>
    <dbReference type="NCBI Taxonomy" id="5855"/>
    <lineage>
        <taxon>Eukaryota</taxon>
        <taxon>Sar</taxon>
        <taxon>Alveolata</taxon>
        <taxon>Apicomplexa</taxon>
        <taxon>Aconoidasida</taxon>
        <taxon>Haemosporida</taxon>
        <taxon>Plasmodiidae</taxon>
        <taxon>Plasmodium</taxon>
        <taxon>Plasmodium (Plasmodium)</taxon>
    </lineage>
</organism>
<proteinExistence type="predicted"/>
<dbReference type="VEuPathDB" id="PlasmoDB:PVP01_0707600"/>
<evidence type="ECO:0000313" key="4">
    <source>
        <dbReference type="Proteomes" id="UP000220605"/>
    </source>
</evidence>
<dbReference type="OrthoDB" id="377771at2759"/>